<feature type="compositionally biased region" description="Polar residues" evidence="11">
    <location>
        <begin position="1595"/>
        <end position="1607"/>
    </location>
</feature>
<dbReference type="InterPro" id="IPR001752">
    <property type="entry name" value="Kinesin_motor_dom"/>
</dbReference>
<comment type="caution">
    <text evidence="13">The sequence shown here is derived from an EMBL/GenBank/DDBJ whole genome shotgun (WGS) entry which is preliminary data.</text>
</comment>
<feature type="compositionally biased region" description="Basic and acidic residues" evidence="11">
    <location>
        <begin position="1580"/>
        <end position="1593"/>
    </location>
</feature>
<dbReference type="Gene3D" id="3.40.850.10">
    <property type="entry name" value="Kinesin motor domain"/>
    <property type="match status" value="1"/>
</dbReference>
<evidence type="ECO:0000256" key="6">
    <source>
        <dbReference type="ARBA" id="ARBA00023054"/>
    </source>
</evidence>
<dbReference type="GO" id="GO:0090307">
    <property type="term" value="P:mitotic spindle assembly"/>
    <property type="evidence" value="ECO:0007669"/>
    <property type="project" value="TreeGrafter"/>
</dbReference>
<gene>
    <name evidence="13" type="primary">KIF20A</name>
    <name evidence="13" type="ORF">TNCT_427001</name>
</gene>
<keyword evidence="14" id="KW-1185">Reference proteome</keyword>
<comment type="similarity">
    <text evidence="9">Belongs to the TRAFAC class myosin-kinesin ATPase superfamily. Kinesin family.</text>
</comment>
<protein>
    <submittedName>
        <fullName evidence="13">Kinesin-like protein KIF20A</fullName>
    </submittedName>
</protein>
<evidence type="ECO:0000256" key="11">
    <source>
        <dbReference type="SAM" id="MobiDB-lite"/>
    </source>
</evidence>
<dbReference type="GO" id="GO:0008574">
    <property type="term" value="F:plus-end-directed microtubule motor activity"/>
    <property type="evidence" value="ECO:0007669"/>
    <property type="project" value="TreeGrafter"/>
</dbReference>
<dbReference type="InterPro" id="IPR036961">
    <property type="entry name" value="Kinesin_motor_dom_sf"/>
</dbReference>
<dbReference type="SUPFAM" id="SSF57997">
    <property type="entry name" value="Tropomyosin"/>
    <property type="match status" value="1"/>
</dbReference>
<dbReference type="SUPFAM" id="SSF52540">
    <property type="entry name" value="P-loop containing nucleoside triphosphate hydrolases"/>
    <property type="match status" value="1"/>
</dbReference>
<feature type="coiled-coil region" evidence="10">
    <location>
        <begin position="524"/>
        <end position="558"/>
    </location>
</feature>
<keyword evidence="7 9" id="KW-0505">Motor protein</keyword>
<dbReference type="SMART" id="SM00129">
    <property type="entry name" value="KISc"/>
    <property type="match status" value="1"/>
</dbReference>
<evidence type="ECO:0000313" key="13">
    <source>
        <dbReference type="EMBL" id="GFR15378.1"/>
    </source>
</evidence>
<evidence type="ECO:0000256" key="7">
    <source>
        <dbReference type="ARBA" id="ARBA00023175"/>
    </source>
</evidence>
<name>A0A8X6H3A2_TRICU</name>
<keyword evidence="6 10" id="KW-0175">Coiled coil</keyword>
<dbReference type="InterPro" id="IPR027417">
    <property type="entry name" value="P-loop_NTPase"/>
</dbReference>
<proteinExistence type="inferred from homology"/>
<dbReference type="GO" id="GO:0072686">
    <property type="term" value="C:mitotic spindle"/>
    <property type="evidence" value="ECO:0007669"/>
    <property type="project" value="TreeGrafter"/>
</dbReference>
<dbReference type="Pfam" id="PF00225">
    <property type="entry name" value="Kinesin"/>
    <property type="match status" value="1"/>
</dbReference>
<feature type="coiled-coil region" evidence="10">
    <location>
        <begin position="594"/>
        <end position="621"/>
    </location>
</feature>
<dbReference type="InterPro" id="IPR047149">
    <property type="entry name" value="KIF11-like"/>
</dbReference>
<feature type="region of interest" description="Disordered" evidence="11">
    <location>
        <begin position="1580"/>
        <end position="1725"/>
    </location>
</feature>
<evidence type="ECO:0000256" key="3">
    <source>
        <dbReference type="ARBA" id="ARBA00022553"/>
    </source>
</evidence>
<organism evidence="13 14">
    <name type="scientific">Trichonephila clavata</name>
    <name type="common">Joro spider</name>
    <name type="synonym">Nephila clavata</name>
    <dbReference type="NCBI Taxonomy" id="2740835"/>
    <lineage>
        <taxon>Eukaryota</taxon>
        <taxon>Metazoa</taxon>
        <taxon>Ecdysozoa</taxon>
        <taxon>Arthropoda</taxon>
        <taxon>Chelicerata</taxon>
        <taxon>Arachnida</taxon>
        <taxon>Araneae</taxon>
        <taxon>Araneomorphae</taxon>
        <taxon>Entelegynae</taxon>
        <taxon>Araneoidea</taxon>
        <taxon>Nephilidae</taxon>
        <taxon>Trichonephila</taxon>
    </lineage>
</organism>
<evidence type="ECO:0000256" key="9">
    <source>
        <dbReference type="PROSITE-ProRule" id="PRU00283"/>
    </source>
</evidence>
<feature type="compositionally biased region" description="Basic and acidic residues" evidence="11">
    <location>
        <begin position="1614"/>
        <end position="1645"/>
    </location>
</feature>
<keyword evidence="4 9" id="KW-0547">Nucleotide-binding</keyword>
<keyword evidence="3" id="KW-0597">Phosphoprotein</keyword>
<evidence type="ECO:0000256" key="10">
    <source>
        <dbReference type="SAM" id="Coils"/>
    </source>
</evidence>
<comment type="subcellular location">
    <subcellularLocation>
        <location evidence="1">Cytoplasm</location>
        <location evidence="1">Cytoskeleton</location>
        <location evidence="1">Spindle</location>
    </subcellularLocation>
</comment>
<feature type="binding site" evidence="9">
    <location>
        <begin position="133"/>
        <end position="140"/>
    </location>
    <ligand>
        <name>ATP</name>
        <dbReference type="ChEBI" id="CHEBI:30616"/>
    </ligand>
</feature>
<feature type="domain" description="Kinesin motor" evidence="12">
    <location>
        <begin position="39"/>
        <end position="481"/>
    </location>
</feature>
<dbReference type="GO" id="GO:0005876">
    <property type="term" value="C:spindle microtubule"/>
    <property type="evidence" value="ECO:0007669"/>
    <property type="project" value="TreeGrafter"/>
</dbReference>
<evidence type="ECO:0000256" key="4">
    <source>
        <dbReference type="ARBA" id="ARBA00022741"/>
    </source>
</evidence>
<evidence type="ECO:0000256" key="8">
    <source>
        <dbReference type="ARBA" id="ARBA00023212"/>
    </source>
</evidence>
<dbReference type="GO" id="GO:0005524">
    <property type="term" value="F:ATP binding"/>
    <property type="evidence" value="ECO:0007669"/>
    <property type="project" value="UniProtKB-UniRule"/>
</dbReference>
<evidence type="ECO:0000259" key="12">
    <source>
        <dbReference type="PROSITE" id="PS50067"/>
    </source>
</evidence>
<dbReference type="PANTHER" id="PTHR47970:SF29">
    <property type="entry name" value="KINESIN FAMILY MEMBER 20B"/>
    <property type="match status" value="1"/>
</dbReference>
<keyword evidence="5 9" id="KW-0067">ATP-binding</keyword>
<dbReference type="GO" id="GO:0005634">
    <property type="term" value="C:nucleus"/>
    <property type="evidence" value="ECO:0007669"/>
    <property type="project" value="TreeGrafter"/>
</dbReference>
<dbReference type="PRINTS" id="PR00380">
    <property type="entry name" value="KINESINHEAVY"/>
</dbReference>
<dbReference type="OrthoDB" id="6436009at2759"/>
<evidence type="ECO:0000313" key="14">
    <source>
        <dbReference type="Proteomes" id="UP000887116"/>
    </source>
</evidence>
<reference evidence="13" key="1">
    <citation type="submission" date="2020-07" db="EMBL/GenBank/DDBJ databases">
        <title>Multicomponent nature underlies the extraordinary mechanical properties of spider dragline silk.</title>
        <authorList>
            <person name="Kono N."/>
            <person name="Nakamura H."/>
            <person name="Mori M."/>
            <person name="Yoshida Y."/>
            <person name="Ohtoshi R."/>
            <person name="Malay A.D."/>
            <person name="Moran D.A.P."/>
            <person name="Tomita M."/>
            <person name="Numata K."/>
            <person name="Arakawa K."/>
        </authorList>
    </citation>
    <scope>NUCLEOTIDE SEQUENCE</scope>
</reference>
<dbReference type="EMBL" id="BMAO01007363">
    <property type="protein sequence ID" value="GFR15378.1"/>
    <property type="molecule type" value="Genomic_DNA"/>
</dbReference>
<feature type="coiled-coil region" evidence="10">
    <location>
        <begin position="1419"/>
        <end position="1467"/>
    </location>
</feature>
<dbReference type="Gene3D" id="1.10.287.1490">
    <property type="match status" value="1"/>
</dbReference>
<evidence type="ECO:0000256" key="1">
    <source>
        <dbReference type="ARBA" id="ARBA00004186"/>
    </source>
</evidence>
<evidence type="ECO:0000256" key="2">
    <source>
        <dbReference type="ARBA" id="ARBA00022490"/>
    </source>
</evidence>
<keyword evidence="2" id="KW-0963">Cytoplasm</keyword>
<feature type="coiled-coil region" evidence="10">
    <location>
        <begin position="685"/>
        <end position="1393"/>
    </location>
</feature>
<dbReference type="GO" id="GO:0051231">
    <property type="term" value="P:spindle elongation"/>
    <property type="evidence" value="ECO:0007669"/>
    <property type="project" value="TreeGrafter"/>
</dbReference>
<dbReference type="PROSITE" id="PS50067">
    <property type="entry name" value="KINESIN_MOTOR_2"/>
    <property type="match status" value="1"/>
</dbReference>
<dbReference type="GO" id="GO:0007018">
    <property type="term" value="P:microtubule-based movement"/>
    <property type="evidence" value="ECO:0007669"/>
    <property type="project" value="InterPro"/>
</dbReference>
<evidence type="ECO:0000256" key="5">
    <source>
        <dbReference type="ARBA" id="ARBA00022840"/>
    </source>
</evidence>
<keyword evidence="8" id="KW-0206">Cytoskeleton</keyword>
<accession>A0A8X6H3A2</accession>
<dbReference type="GO" id="GO:0008017">
    <property type="term" value="F:microtubule binding"/>
    <property type="evidence" value="ECO:0007669"/>
    <property type="project" value="InterPro"/>
</dbReference>
<sequence>MSFSPQNEGIESPDKKFPRVTMCLDSEFLNTQDAAKSENMKVYARVRPMLQKEEDEGYLECIAAIDEEVVRAIVPATSAKSKNSAQNCQDVYDFKYTGAFGPESGQFVFFEQTIMDIMQGFIEGQNCLIFNYGITNSGKTYTLQGDENNPGIIPLAMHLFFGAIEHQLMDGLSVKPEKFSDVVVLKDNERVQELRLKEELLKISCQESFNKTASSGSLNSLEKSFAQILCDCFRDGFKYQTETTLPAEEMAAAQSALYMREVSKKSADQQHGQCNIWVSFIEIYNEYIYDLLQPNINQRAKLSLAEDQNGDVYVKGAREIYVANSTEAIKLLNVGRRNLRIASTKLNYQSSRSHCIFTVKVARVFDDDNGTTGRVNRISFCDLAGSERAAKSQTSGMRLKEAGYINTSLMVLGRCLDQLRLNQTARDKKMIPFRESKLTRLFSNHFLGKGKAVMIANASPCEYTFDETLNVLRFSALAKDLTINDSYISMTSSSLQDLTNQWMVSKGRFSETPEDQTINMDNELQERDEMIEKLIDLADSLKNNLEVEKKEKLELEAKIRQDVCNEYAEYSDQLLDSQKKNFEDQIESIKELYQKRLEVLEAMYEKRIKDLKTEYEASSDESFESSMNKTNADDNTGEVLINFSPAANLPVKQEIETNTSIAANTSMDCFGTLNEGNDVNNISDIQLLKENLKFVTKELEAAKEKLNQTTQNLKEVQTEEAIAKEKCDSLNCKLLEANQVLEEYQKELDQFKSTCVMNDNEIDSLLEEKKNLQDNILSLSDKLAFVTAEMERLQKDNELKEKSLMAESEKSMFCVLFFYYCNKRFEDLKQKFDVISEQLDNLTAENELLKKEKLEIEESYEKEKIQVIEEMDVLEQKCKELSSHLEECTQTLNKEKSDFESLQIEFENHKNSYKSTMEDLNNLKEKHADVFEELGLATSKIELLKKEKQITETDYDHEKTNLLNEMTKLEEKCKELSMKSENLTEAAATEKSKFDALEVEYESCKNRINALTQDQEESNEKFALISKELDVASARIEELQKEKLQAEKLSEGNSELLEKWKDTEASLKEAYNDIECYKSKIHTFETKIEELESTCASYKKDNSQLEKKLKDLQEEFKLLSEELDMAGEEKCKKLNLELDGIIEILEQEKVKVTELESKCSAYEIENEKLLQNLKDSEAKSSLLSEQMEKSEVKEQYDSLSLSLEEANNQIESQKLKIDELESACSTYKTSNSELINEVKDLQEKLMVVSEELVIAKAGDDKAEELNKELENITQALQEEKSKINELVSKCSAYEAENVKLSQNIKDFEAQAMNSKKTTSYSDKIENLTLKLEEVTQQLEDKKSKIAQLEEEFSCLKSENTELLNNLNAEKQISARLSEEHALALSEVNKLQKEIIQALEAHSKTVTDLKTQEAATQEKYEDLSMKIKETSEIIEAQKAKISDLESENTKYMNKNVQLSENIKTLEEKNETYAPLLQILEKCELCATHKIKVLHSSSIKNLEHMTDMNRQIKEKENSIEELERALCDSQKQLKESEAKAKKQLNALKQQHSIEIEELMHLKKLVEDENRKLKSDITEIKEKEKEVKKEKDEENIKSVQNQPRSTSNTSKGRKKRSLSDISKEENDDSQNKENSDQDVAKRVKEAADKNVQSKKRRVLRQRQDPIVTDTDTNEESEEEYKPSKATTRKRGQVKEQKPVQKKPTAQEPKVPVIRTSRRKLQEDAENVSPVKKAMAFVGSKIRSAAQAVSNMPSPRITRGRKKLFNADAPSTPLGKKWRKQN</sequence>
<dbReference type="PANTHER" id="PTHR47970">
    <property type="entry name" value="KINESIN-LIKE PROTEIN KIF11"/>
    <property type="match status" value="1"/>
</dbReference>
<dbReference type="Proteomes" id="UP000887116">
    <property type="component" value="Unassembled WGS sequence"/>
</dbReference>